<sequence>MKIGIEGLAFSTSRYALELSALAEARGIDPRKYAVGLGIQRMSVAPPDEDIVTLAATAAQKALEGIDRDQVEMLLFATESGIDQSKAAGIYVHGLLDLPRRCRVVELKQACYSGAFALQLALPFLHRYPDKKVLVVASDIARYGLATPGEPSQGCGAVAMVLSAQPRLLAFDAEYGVATDNVMDFWRPNYSDFAFVEGKYSSRLYLQMLEEVWGQFTERSGFSFDDIDHFCYHTPVPKLVEKAHQSLASLAGHKRLEAETLARQVGISLDYGRQLGNSYTATLFIGLSALLERSAEDLSGRRVGFYSYGSGCIAEYFSGQVLPGYRDHLHSDHHRDQIEGREILDVEAYERFYSAPRGDASGELTTSRNLTSGFRFAGIEQHRRIYERLD</sequence>
<evidence type="ECO:0000256" key="2">
    <source>
        <dbReference type="ARBA" id="ARBA00022679"/>
    </source>
</evidence>
<dbReference type="GO" id="GO:0004421">
    <property type="term" value="F:hydroxymethylglutaryl-CoA synthase activity"/>
    <property type="evidence" value="ECO:0007669"/>
    <property type="project" value="InterPro"/>
</dbReference>
<feature type="domain" description="Hydroxymethylglutaryl-coenzyme A synthase N-terminal" evidence="5">
    <location>
        <begin position="3"/>
        <end position="163"/>
    </location>
</feature>
<dbReference type="InterPro" id="IPR013528">
    <property type="entry name" value="HMG_CoA_synth_N"/>
</dbReference>
<feature type="active site" description="Proton donor/acceptor" evidence="3">
    <location>
        <position position="233"/>
    </location>
</feature>
<protein>
    <submittedName>
        <fullName evidence="7">Hydroxymethylglutaryl-CoA synthase</fullName>
    </submittedName>
</protein>
<dbReference type="SUPFAM" id="SSF53901">
    <property type="entry name" value="Thiolase-like"/>
    <property type="match status" value="2"/>
</dbReference>
<feature type="domain" description="Hydroxymethylglutaryl-coenzyme A synthase C-terminal" evidence="6">
    <location>
        <begin position="179"/>
        <end position="247"/>
    </location>
</feature>
<dbReference type="STRING" id="376489.A5892_17855"/>
<reference evidence="7 8" key="1">
    <citation type="submission" date="2016-04" db="EMBL/GenBank/DDBJ databases">
        <title>Complete Genome Sequence of Halotalea alkalilenta IHB B 13600.</title>
        <authorList>
            <person name="Swarnkar M.K."/>
            <person name="Sharma A."/>
            <person name="Kaushal K."/>
            <person name="Soni R."/>
            <person name="Rana S."/>
            <person name="Singh A.K."/>
            <person name="Gulati A."/>
        </authorList>
    </citation>
    <scope>NUCLEOTIDE SEQUENCE [LARGE SCALE GENOMIC DNA]</scope>
    <source>
        <strain evidence="7 8">IHB B 13600</strain>
    </source>
</reference>
<gene>
    <name evidence="7" type="ORF">A5892_17855</name>
</gene>
<dbReference type="InterPro" id="IPR011554">
    <property type="entry name" value="HMG_CoA_synthase_prok"/>
</dbReference>
<feature type="binding site" evidence="4">
    <location>
        <position position="277"/>
    </location>
    <ligand>
        <name>(3S)-3-hydroxy-3-methylglutaryl-CoA</name>
        <dbReference type="ChEBI" id="CHEBI:43074"/>
    </ligand>
</feature>
<evidence type="ECO:0000256" key="1">
    <source>
        <dbReference type="ARBA" id="ARBA00007061"/>
    </source>
</evidence>
<evidence type="ECO:0000313" key="7">
    <source>
        <dbReference type="EMBL" id="ANF59096.1"/>
    </source>
</evidence>
<feature type="domain" description="Hydroxymethylglutaryl-coenzyme A synthase C-terminal" evidence="6">
    <location>
        <begin position="258"/>
        <end position="322"/>
    </location>
</feature>
<dbReference type="GO" id="GO:0006084">
    <property type="term" value="P:acetyl-CoA metabolic process"/>
    <property type="evidence" value="ECO:0007669"/>
    <property type="project" value="InterPro"/>
</dbReference>
<name>A0A172YIT0_9GAMM</name>
<proteinExistence type="inferred from homology"/>
<feature type="active site" description="Acyl-thioester intermediate" evidence="3">
    <location>
        <position position="111"/>
    </location>
</feature>
<feature type="binding site" evidence="4">
    <location>
        <position position="29"/>
    </location>
    <ligand>
        <name>(3S)-3-hydroxy-3-methylglutaryl-CoA</name>
        <dbReference type="ChEBI" id="CHEBI:43074"/>
    </ligand>
</feature>
<dbReference type="Pfam" id="PF08540">
    <property type="entry name" value="HMG_CoA_synt_C"/>
    <property type="match status" value="2"/>
</dbReference>
<feature type="binding site" evidence="4">
    <location>
        <position position="143"/>
    </location>
    <ligand>
        <name>(3S)-3-hydroxy-3-methylglutaryl-CoA</name>
        <dbReference type="ChEBI" id="CHEBI:43074"/>
    </ligand>
</feature>
<dbReference type="EMBL" id="CP015243">
    <property type="protein sequence ID" value="ANF59096.1"/>
    <property type="molecule type" value="Genomic_DNA"/>
</dbReference>
<dbReference type="InterPro" id="IPR016039">
    <property type="entry name" value="Thiolase-like"/>
</dbReference>
<dbReference type="InterPro" id="IPR013746">
    <property type="entry name" value="HMG_CoA_synt_C_dom"/>
</dbReference>
<evidence type="ECO:0000313" key="8">
    <source>
        <dbReference type="Proteomes" id="UP000077875"/>
    </source>
</evidence>
<dbReference type="AlphaFoldDB" id="A0A172YIT0"/>
<evidence type="ECO:0000256" key="4">
    <source>
        <dbReference type="PIRSR" id="PIRSR611554-2"/>
    </source>
</evidence>
<dbReference type="PANTHER" id="PTHR43323:SF2">
    <property type="entry name" value="HYDROXYMETHYLGLUTARYL-COA SYNTHASE"/>
    <property type="match status" value="1"/>
</dbReference>
<dbReference type="CDD" id="cd00827">
    <property type="entry name" value="init_cond_enzymes"/>
    <property type="match status" value="1"/>
</dbReference>
<feature type="active site" description="Proton donor/acceptor" evidence="3">
    <location>
        <position position="79"/>
    </location>
</feature>
<comment type="similarity">
    <text evidence="1">Belongs to the thiolase-like superfamily. HMG-CoA synthase family.</text>
</comment>
<dbReference type="Gene3D" id="3.40.47.10">
    <property type="match status" value="2"/>
</dbReference>
<dbReference type="PANTHER" id="PTHR43323">
    <property type="entry name" value="3-HYDROXY-3-METHYLGLUTARYL COENZYME A SYNTHASE"/>
    <property type="match status" value="1"/>
</dbReference>
<dbReference type="KEGG" id="haa:A5892_17855"/>
<organism evidence="7 8">
    <name type="scientific">Halotalea alkalilenta</name>
    <dbReference type="NCBI Taxonomy" id="376489"/>
    <lineage>
        <taxon>Bacteria</taxon>
        <taxon>Pseudomonadati</taxon>
        <taxon>Pseudomonadota</taxon>
        <taxon>Gammaproteobacteria</taxon>
        <taxon>Oceanospirillales</taxon>
        <taxon>Halomonadaceae</taxon>
        <taxon>Halotalea</taxon>
    </lineage>
</organism>
<dbReference type="Proteomes" id="UP000077875">
    <property type="component" value="Chromosome"/>
</dbReference>
<evidence type="ECO:0000259" key="5">
    <source>
        <dbReference type="Pfam" id="PF01154"/>
    </source>
</evidence>
<dbReference type="NCBIfam" id="TIGR01835">
    <property type="entry name" value="HMG-CoA-S_prok"/>
    <property type="match status" value="1"/>
</dbReference>
<keyword evidence="2" id="KW-0808">Transferase</keyword>
<accession>A0A172YIT0</accession>
<evidence type="ECO:0000259" key="6">
    <source>
        <dbReference type="Pfam" id="PF08540"/>
    </source>
</evidence>
<keyword evidence="8" id="KW-1185">Reference proteome</keyword>
<evidence type="ECO:0000256" key="3">
    <source>
        <dbReference type="PIRSR" id="PIRSR611554-1"/>
    </source>
</evidence>
<feature type="binding site" evidence="4">
    <location>
        <position position="242"/>
    </location>
    <ligand>
        <name>(3S)-3-hydroxy-3-methylglutaryl-CoA</name>
        <dbReference type="ChEBI" id="CHEBI:43074"/>
    </ligand>
</feature>
<dbReference type="RefSeq" id="WP_064123938.1">
    <property type="nucleotide sequence ID" value="NZ_CP015243.1"/>
</dbReference>
<dbReference type="Pfam" id="PF01154">
    <property type="entry name" value="HMG_CoA_synt_N"/>
    <property type="match status" value="1"/>
</dbReference>